<organism evidence="1 2">
    <name type="scientific">Mesoplasma lactucae ATCC 49193</name>
    <dbReference type="NCBI Taxonomy" id="81460"/>
    <lineage>
        <taxon>Bacteria</taxon>
        <taxon>Bacillati</taxon>
        <taxon>Mycoplasmatota</taxon>
        <taxon>Mollicutes</taxon>
        <taxon>Entomoplasmatales</taxon>
        <taxon>Entomoplasmataceae</taxon>
        <taxon>Mesoplasma</taxon>
    </lineage>
</organism>
<gene>
    <name evidence="1" type="ORF">CP520_01450</name>
</gene>
<dbReference type="RefSeq" id="WP_096862711.1">
    <property type="nucleotide sequence ID" value="NZ_CP023668.1"/>
</dbReference>
<accession>A0A291IRL0</accession>
<sequence length="179" mass="19819">MKINKKYFWAIGGILFFGIFAIIAFEAVGFRYKGPNDEITIIKLNNLLDTFGDDKMKSTYGLAVAGLVFAWVGLLIPTFGLFYKNNKQISRIIFWSTTFLEVLALVLLIASVSMFDANYKTALHLSEQQIKNKTYRLVKCAVIGQSVLIIVGGILALSGIGAARVDLVAKTKEKKTKAK</sequence>
<name>A0A291IRL0_9MOLU</name>
<dbReference type="Proteomes" id="UP000232227">
    <property type="component" value="Chromosome"/>
</dbReference>
<reference evidence="1 2" key="1">
    <citation type="submission" date="2017-09" db="EMBL/GenBank/DDBJ databases">
        <title>SPAdes assembly of the Mesoplasma lactucae genome.</title>
        <authorList>
            <person name="Knight T.F."/>
            <person name="Rubinstein R."/>
            <person name="Citino T."/>
        </authorList>
    </citation>
    <scope>NUCLEOTIDE SEQUENCE [LARGE SCALE GENOMIC DNA]</scope>
    <source>
        <strain evidence="1 2">831-C4</strain>
    </source>
</reference>
<evidence type="ECO:0000313" key="1">
    <source>
        <dbReference type="EMBL" id="ATG97423.1"/>
    </source>
</evidence>
<protein>
    <submittedName>
        <fullName evidence="1">Uncharacterized protein</fullName>
    </submittedName>
</protein>
<dbReference type="AlphaFoldDB" id="A0A291IRL0"/>
<proteinExistence type="predicted"/>
<dbReference type="EMBL" id="CP023668">
    <property type="protein sequence ID" value="ATG97423.1"/>
    <property type="molecule type" value="Genomic_DNA"/>
</dbReference>
<keyword evidence="2" id="KW-1185">Reference proteome</keyword>
<dbReference type="KEGG" id="mlac:CP520_01450"/>
<evidence type="ECO:0000313" key="2">
    <source>
        <dbReference type="Proteomes" id="UP000232227"/>
    </source>
</evidence>
<dbReference type="Gene3D" id="1.20.140.150">
    <property type="match status" value="1"/>
</dbReference>